<accession>A0AAE3M826</accession>
<feature type="domain" description="RNase H type-1" evidence="11">
    <location>
        <begin position="115"/>
        <end position="257"/>
    </location>
</feature>
<dbReference type="GO" id="GO:0043137">
    <property type="term" value="P:DNA replication, removal of RNA primer"/>
    <property type="evidence" value="ECO:0007669"/>
    <property type="project" value="TreeGrafter"/>
</dbReference>
<dbReference type="PANTHER" id="PTHR10642:SF26">
    <property type="entry name" value="RIBONUCLEASE H1"/>
    <property type="match status" value="1"/>
</dbReference>
<evidence type="ECO:0000256" key="2">
    <source>
        <dbReference type="ARBA" id="ARBA00001946"/>
    </source>
</evidence>
<evidence type="ECO:0000256" key="1">
    <source>
        <dbReference type="ARBA" id="ARBA00000077"/>
    </source>
</evidence>
<evidence type="ECO:0000256" key="4">
    <source>
        <dbReference type="ARBA" id="ARBA00011245"/>
    </source>
</evidence>
<comment type="cofactor">
    <cofactor evidence="2">
        <name>Mg(2+)</name>
        <dbReference type="ChEBI" id="CHEBI:18420"/>
    </cofactor>
</comment>
<dbReference type="InterPro" id="IPR022892">
    <property type="entry name" value="RNaseHI"/>
</dbReference>
<keyword evidence="8" id="KW-0255">Endonuclease</keyword>
<dbReference type="GO" id="GO:0046872">
    <property type="term" value="F:metal ion binding"/>
    <property type="evidence" value="ECO:0007669"/>
    <property type="project" value="UniProtKB-KW"/>
</dbReference>
<dbReference type="AlphaFoldDB" id="A0AAE3M826"/>
<comment type="subunit">
    <text evidence="4">Monomer.</text>
</comment>
<evidence type="ECO:0000256" key="8">
    <source>
        <dbReference type="ARBA" id="ARBA00022759"/>
    </source>
</evidence>
<dbReference type="PROSITE" id="PS50879">
    <property type="entry name" value="RNASE_H_1"/>
    <property type="match status" value="1"/>
</dbReference>
<organism evidence="12 13">
    <name type="scientific">Plebeiibacterium sediminum</name>
    <dbReference type="NCBI Taxonomy" id="2992112"/>
    <lineage>
        <taxon>Bacteria</taxon>
        <taxon>Pseudomonadati</taxon>
        <taxon>Bacteroidota</taxon>
        <taxon>Bacteroidia</taxon>
        <taxon>Marinilabiliales</taxon>
        <taxon>Marinilabiliaceae</taxon>
        <taxon>Plebeiibacterium</taxon>
    </lineage>
</organism>
<reference evidence="12" key="1">
    <citation type="submission" date="2022-10" db="EMBL/GenBank/DDBJ databases">
        <authorList>
            <person name="Yu W.X."/>
        </authorList>
    </citation>
    <scope>NUCLEOTIDE SEQUENCE</scope>
    <source>
        <strain evidence="12">AAT</strain>
    </source>
</reference>
<keyword evidence="13" id="KW-1185">Reference proteome</keyword>
<dbReference type="InterPro" id="IPR036397">
    <property type="entry name" value="RNaseH_sf"/>
</dbReference>
<keyword evidence="6" id="KW-0540">Nuclease</keyword>
<sequence length="261" mass="29839">MKSYRFAINITTVQESMFTCLVTDGMEHNELEYYYDNKSIVFAHKNNLSDAILNNTFQFNKVISSALKGTLTVGHTIHCVFIDGFPFIKEADFSGIIEVDRRQNDLIITPKQTESKGFHKLYTDGSFHSPSGHSGIGGIIEDTNGVQEAFSYSFKEGSSILMELLAVKKGLEQLRDIIKIQIFTDSRYVIRGLVQWIHFWKLNDWQTAHGKKVKFAKLWQETDELCNGKIMQFKWIKGHVGHKEQSHCHNLAKESARGTNK</sequence>
<dbReference type="Gene3D" id="3.30.420.10">
    <property type="entry name" value="Ribonuclease H-like superfamily/Ribonuclease H"/>
    <property type="match status" value="1"/>
</dbReference>
<dbReference type="GO" id="GO:0004523">
    <property type="term" value="F:RNA-DNA hybrid ribonuclease activity"/>
    <property type="evidence" value="ECO:0007669"/>
    <property type="project" value="UniProtKB-EC"/>
</dbReference>
<dbReference type="InterPro" id="IPR050092">
    <property type="entry name" value="RNase_H"/>
</dbReference>
<evidence type="ECO:0000256" key="7">
    <source>
        <dbReference type="ARBA" id="ARBA00022723"/>
    </source>
</evidence>
<gene>
    <name evidence="12" type="ORF">OM075_20245</name>
</gene>
<dbReference type="PANTHER" id="PTHR10642">
    <property type="entry name" value="RIBONUCLEASE H1"/>
    <property type="match status" value="1"/>
</dbReference>
<dbReference type="RefSeq" id="WP_301192369.1">
    <property type="nucleotide sequence ID" value="NZ_JAPDPJ010000066.1"/>
</dbReference>
<dbReference type="EMBL" id="JAPDPJ010000066">
    <property type="protein sequence ID" value="MCW3788813.1"/>
    <property type="molecule type" value="Genomic_DNA"/>
</dbReference>
<dbReference type="InterPro" id="IPR012337">
    <property type="entry name" value="RNaseH-like_sf"/>
</dbReference>
<keyword evidence="7" id="KW-0479">Metal-binding</keyword>
<dbReference type="InterPro" id="IPR002156">
    <property type="entry name" value="RNaseH_domain"/>
</dbReference>
<evidence type="ECO:0000256" key="10">
    <source>
        <dbReference type="ARBA" id="ARBA00022842"/>
    </source>
</evidence>
<evidence type="ECO:0000256" key="6">
    <source>
        <dbReference type="ARBA" id="ARBA00022722"/>
    </source>
</evidence>
<keyword evidence="9" id="KW-0378">Hydrolase</keyword>
<dbReference type="SUPFAM" id="SSF53098">
    <property type="entry name" value="Ribonuclease H-like"/>
    <property type="match status" value="1"/>
</dbReference>
<comment type="catalytic activity">
    <reaction evidence="1">
        <text>Endonucleolytic cleavage to 5'-phosphomonoester.</text>
        <dbReference type="EC" id="3.1.26.4"/>
    </reaction>
</comment>
<evidence type="ECO:0000259" key="11">
    <source>
        <dbReference type="PROSITE" id="PS50879"/>
    </source>
</evidence>
<dbReference type="Pfam" id="PF00075">
    <property type="entry name" value="RNase_H"/>
    <property type="match status" value="1"/>
</dbReference>
<comment type="similarity">
    <text evidence="3">Belongs to the RNase H family.</text>
</comment>
<evidence type="ECO:0000313" key="13">
    <source>
        <dbReference type="Proteomes" id="UP001209229"/>
    </source>
</evidence>
<dbReference type="GO" id="GO:0003676">
    <property type="term" value="F:nucleic acid binding"/>
    <property type="evidence" value="ECO:0007669"/>
    <property type="project" value="InterPro"/>
</dbReference>
<evidence type="ECO:0000313" key="12">
    <source>
        <dbReference type="EMBL" id="MCW3788813.1"/>
    </source>
</evidence>
<evidence type="ECO:0000256" key="3">
    <source>
        <dbReference type="ARBA" id="ARBA00005300"/>
    </source>
</evidence>
<comment type="caution">
    <text evidence="12">The sequence shown here is derived from an EMBL/GenBank/DDBJ whole genome shotgun (WGS) entry which is preliminary data.</text>
</comment>
<keyword evidence="10" id="KW-0460">Magnesium</keyword>
<evidence type="ECO:0000256" key="9">
    <source>
        <dbReference type="ARBA" id="ARBA00022801"/>
    </source>
</evidence>
<dbReference type="CDD" id="cd09278">
    <property type="entry name" value="RNase_HI_prokaryote_like"/>
    <property type="match status" value="1"/>
</dbReference>
<dbReference type="EC" id="3.1.26.4" evidence="5"/>
<name>A0AAE3M826_9BACT</name>
<protein>
    <recommendedName>
        <fullName evidence="5">ribonuclease H</fullName>
        <ecNumber evidence="5">3.1.26.4</ecNumber>
    </recommendedName>
</protein>
<proteinExistence type="inferred from homology"/>
<dbReference type="Proteomes" id="UP001209229">
    <property type="component" value="Unassembled WGS sequence"/>
</dbReference>
<evidence type="ECO:0000256" key="5">
    <source>
        <dbReference type="ARBA" id="ARBA00012180"/>
    </source>
</evidence>